<protein>
    <submittedName>
        <fullName evidence="2">Uncharacterized protein</fullName>
    </submittedName>
</protein>
<proteinExistence type="predicted"/>
<evidence type="ECO:0000313" key="2">
    <source>
        <dbReference type="EMBL" id="KAJ1171525.1"/>
    </source>
</evidence>
<organism evidence="2 3">
    <name type="scientific">Pleurodeles waltl</name>
    <name type="common">Iberian ribbed newt</name>
    <dbReference type="NCBI Taxonomy" id="8319"/>
    <lineage>
        <taxon>Eukaryota</taxon>
        <taxon>Metazoa</taxon>
        <taxon>Chordata</taxon>
        <taxon>Craniata</taxon>
        <taxon>Vertebrata</taxon>
        <taxon>Euteleostomi</taxon>
        <taxon>Amphibia</taxon>
        <taxon>Batrachia</taxon>
        <taxon>Caudata</taxon>
        <taxon>Salamandroidea</taxon>
        <taxon>Salamandridae</taxon>
        <taxon>Pleurodelinae</taxon>
        <taxon>Pleurodeles</taxon>
    </lineage>
</organism>
<gene>
    <name evidence="2" type="ORF">NDU88_003386</name>
</gene>
<reference evidence="2" key="1">
    <citation type="journal article" date="2022" name="bioRxiv">
        <title>Sequencing and chromosome-scale assembly of the giantPleurodeles waltlgenome.</title>
        <authorList>
            <person name="Brown T."/>
            <person name="Elewa A."/>
            <person name="Iarovenko S."/>
            <person name="Subramanian E."/>
            <person name="Araus A.J."/>
            <person name="Petzold A."/>
            <person name="Susuki M."/>
            <person name="Suzuki K.-i.T."/>
            <person name="Hayashi T."/>
            <person name="Toyoda A."/>
            <person name="Oliveira C."/>
            <person name="Osipova E."/>
            <person name="Leigh N.D."/>
            <person name="Simon A."/>
            <person name="Yun M.H."/>
        </authorList>
    </citation>
    <scope>NUCLEOTIDE SEQUENCE</scope>
    <source>
        <strain evidence="2">20211129_DDA</strain>
        <tissue evidence="2">Liver</tissue>
    </source>
</reference>
<sequence length="153" mass="17166">MYIVPRRACCAFLIAPSQQRGLGALRDRRVSNKLEINARVDKERLRRRSAELRSVLTLIRYTMHYAALRSAARRSPLGTCPAPSHTDSCVLHTPGRFTSGPLTAPASPSRVHTRTPGYLSRSPHGPWLRDSNFCRLRTPQLLAAVHSKERAWG</sequence>
<name>A0AAV7T5M7_PLEWA</name>
<keyword evidence="3" id="KW-1185">Reference proteome</keyword>
<accession>A0AAV7T5M7</accession>
<dbReference type="AlphaFoldDB" id="A0AAV7T5M7"/>
<dbReference type="Proteomes" id="UP001066276">
    <property type="component" value="Chromosome 4_1"/>
</dbReference>
<comment type="caution">
    <text evidence="2">The sequence shown here is derived from an EMBL/GenBank/DDBJ whole genome shotgun (WGS) entry which is preliminary data.</text>
</comment>
<feature type="region of interest" description="Disordered" evidence="1">
    <location>
        <begin position="100"/>
        <end position="119"/>
    </location>
</feature>
<evidence type="ECO:0000313" key="3">
    <source>
        <dbReference type="Proteomes" id="UP001066276"/>
    </source>
</evidence>
<evidence type="ECO:0000256" key="1">
    <source>
        <dbReference type="SAM" id="MobiDB-lite"/>
    </source>
</evidence>
<dbReference type="EMBL" id="JANPWB010000007">
    <property type="protein sequence ID" value="KAJ1171525.1"/>
    <property type="molecule type" value="Genomic_DNA"/>
</dbReference>